<feature type="domain" description="RecX third three-helical" evidence="7">
    <location>
        <begin position="115"/>
        <end position="155"/>
    </location>
</feature>
<evidence type="ECO:0000259" key="6">
    <source>
        <dbReference type="Pfam" id="PF02631"/>
    </source>
</evidence>
<dbReference type="Proteomes" id="UP000294830">
    <property type="component" value="Unassembled WGS sequence"/>
</dbReference>
<comment type="similarity">
    <text evidence="2 5">Belongs to the RecX family.</text>
</comment>
<comment type="subcellular location">
    <subcellularLocation>
        <location evidence="1 5">Cytoplasm</location>
    </subcellularLocation>
</comment>
<feature type="domain" description="RecX second three-helical" evidence="6">
    <location>
        <begin position="61"/>
        <end position="102"/>
    </location>
</feature>
<comment type="function">
    <text evidence="5">Modulates RecA activity.</text>
</comment>
<evidence type="ECO:0000256" key="1">
    <source>
        <dbReference type="ARBA" id="ARBA00004496"/>
    </source>
</evidence>
<gene>
    <name evidence="5" type="primary">recX</name>
    <name evidence="8" type="ORF">CLV25_101513</name>
</gene>
<evidence type="ECO:0000259" key="7">
    <source>
        <dbReference type="Pfam" id="PF21981"/>
    </source>
</evidence>
<dbReference type="GO" id="GO:0005737">
    <property type="term" value="C:cytoplasm"/>
    <property type="evidence" value="ECO:0007669"/>
    <property type="project" value="UniProtKB-SubCell"/>
</dbReference>
<dbReference type="EMBL" id="SLWB01000001">
    <property type="protein sequence ID" value="TCN73290.1"/>
    <property type="molecule type" value="Genomic_DNA"/>
</dbReference>
<dbReference type="HAMAP" id="MF_01114">
    <property type="entry name" value="RecX"/>
    <property type="match status" value="1"/>
</dbReference>
<comment type="caution">
    <text evidence="8">The sequence shown here is derived from an EMBL/GenBank/DDBJ whole genome shotgun (WGS) entry which is preliminary data.</text>
</comment>
<dbReference type="Pfam" id="PF02631">
    <property type="entry name" value="RecX_HTH2"/>
    <property type="match status" value="1"/>
</dbReference>
<evidence type="ECO:0000256" key="5">
    <source>
        <dbReference type="HAMAP-Rule" id="MF_01114"/>
    </source>
</evidence>
<evidence type="ECO:0000256" key="4">
    <source>
        <dbReference type="ARBA" id="ARBA00022490"/>
    </source>
</evidence>
<sequence>MEVGRQGKSLSKKEALERLELLCSKREVCISQVEEKLYRWNVDPSERPSIVEFLVGNRYVDDKRFAVAFARDKFRFSKWGPHKIKVHLQAKRIDAEYVAEALQEVELDELPSAVVRELQRKSETVKAKNSYELKMKLVAVGLRKGFAYDLVSRAVDQILEK</sequence>
<protein>
    <recommendedName>
        <fullName evidence="3 5">Regulatory protein RecX</fullName>
    </recommendedName>
</protein>
<evidence type="ECO:0000313" key="8">
    <source>
        <dbReference type="EMBL" id="TCN73290.1"/>
    </source>
</evidence>
<dbReference type="PANTHER" id="PTHR33602:SF1">
    <property type="entry name" value="REGULATORY PROTEIN RECX FAMILY PROTEIN"/>
    <property type="match status" value="1"/>
</dbReference>
<evidence type="ECO:0000313" key="9">
    <source>
        <dbReference type="Proteomes" id="UP000294830"/>
    </source>
</evidence>
<dbReference type="InterPro" id="IPR003783">
    <property type="entry name" value="Regulatory_RecX"/>
</dbReference>
<accession>A0A4R2F7P4</accession>
<reference evidence="8 9" key="1">
    <citation type="submission" date="2019-03" db="EMBL/GenBank/DDBJ databases">
        <title>Genomic Encyclopedia of Archaeal and Bacterial Type Strains, Phase II (KMG-II): from individual species to whole genera.</title>
        <authorList>
            <person name="Goeker M."/>
        </authorList>
    </citation>
    <scope>NUCLEOTIDE SEQUENCE [LARGE SCALE GENOMIC DNA]</scope>
    <source>
        <strain evidence="8 9">RL-C</strain>
    </source>
</reference>
<dbReference type="RefSeq" id="WP_131838059.1">
    <property type="nucleotide sequence ID" value="NZ_SLWB01000001.1"/>
</dbReference>
<dbReference type="AlphaFoldDB" id="A0A4R2F7P4"/>
<dbReference type="PANTHER" id="PTHR33602">
    <property type="entry name" value="REGULATORY PROTEIN RECX FAMILY PROTEIN"/>
    <property type="match status" value="1"/>
</dbReference>
<dbReference type="InterPro" id="IPR053925">
    <property type="entry name" value="RecX_HTH_3rd"/>
</dbReference>
<dbReference type="InterPro" id="IPR036388">
    <property type="entry name" value="WH-like_DNA-bd_sf"/>
</dbReference>
<dbReference type="InterPro" id="IPR053924">
    <property type="entry name" value="RecX_HTH_2nd"/>
</dbReference>
<evidence type="ECO:0000256" key="3">
    <source>
        <dbReference type="ARBA" id="ARBA00018111"/>
    </source>
</evidence>
<dbReference type="Pfam" id="PF21981">
    <property type="entry name" value="RecX_HTH3"/>
    <property type="match status" value="1"/>
</dbReference>
<name>A0A4R2F7P4_9BACT</name>
<keyword evidence="4 5" id="KW-0963">Cytoplasm</keyword>
<dbReference type="OrthoDB" id="1523826at2"/>
<proteinExistence type="inferred from homology"/>
<organism evidence="8 9">
    <name type="scientific">Acetobacteroides hydrogenigenes</name>
    <dbReference type="NCBI Taxonomy" id="979970"/>
    <lineage>
        <taxon>Bacteria</taxon>
        <taxon>Pseudomonadati</taxon>
        <taxon>Bacteroidota</taxon>
        <taxon>Bacteroidia</taxon>
        <taxon>Bacteroidales</taxon>
        <taxon>Rikenellaceae</taxon>
        <taxon>Acetobacteroides</taxon>
    </lineage>
</organism>
<dbReference type="Gene3D" id="1.10.10.10">
    <property type="entry name" value="Winged helix-like DNA-binding domain superfamily/Winged helix DNA-binding domain"/>
    <property type="match status" value="1"/>
</dbReference>
<keyword evidence="9" id="KW-1185">Reference proteome</keyword>
<dbReference type="GO" id="GO:0006282">
    <property type="term" value="P:regulation of DNA repair"/>
    <property type="evidence" value="ECO:0007669"/>
    <property type="project" value="UniProtKB-UniRule"/>
</dbReference>
<evidence type="ECO:0000256" key="2">
    <source>
        <dbReference type="ARBA" id="ARBA00009695"/>
    </source>
</evidence>